<evidence type="ECO:0000256" key="9">
    <source>
        <dbReference type="SAM" id="MobiDB-lite"/>
    </source>
</evidence>
<dbReference type="PANTHER" id="PTHR18937">
    <property type="entry name" value="STRUCTURAL MAINTENANCE OF CHROMOSOMES SMC FAMILY MEMBER"/>
    <property type="match status" value="1"/>
</dbReference>
<evidence type="ECO:0000256" key="2">
    <source>
        <dbReference type="ARBA" id="ARBA00022618"/>
    </source>
</evidence>
<organism evidence="11 12">
    <name type="scientific">Anaeramoeba flamelloides</name>
    <dbReference type="NCBI Taxonomy" id="1746091"/>
    <lineage>
        <taxon>Eukaryota</taxon>
        <taxon>Metamonada</taxon>
        <taxon>Anaeramoebidae</taxon>
        <taxon>Anaeramoeba</taxon>
    </lineage>
</organism>
<evidence type="ECO:0000256" key="6">
    <source>
        <dbReference type="ARBA" id="ARBA00023306"/>
    </source>
</evidence>
<sequence>MGEFWFLNRIIVENFKSYKGKQIIGPFENFTSIIGPNGSGKSNVMDAISFGLGVQSKYLRGVSLKDLIYHKQKKSKSKKLPLTCSVTLVFSKILSPEEEMQFKREITKKSKTSKYSIDGKKVKVKEFMERLQELGVDVKNRNFLVFQGDVQSIADKSPKELTELLEKISGSSELKKEYDELVLEKERAESVSSFNMEKKKNFNAEAKRYKMQKEEADRFNRLLKKKQRNTKKFYVLKLFWVKKLIKQTKNELRKERTKFFELQSRQKNADETLKTKRKEKGQIRKKKIILENQLKEEEHQLNSQNPKNIRKKEAIKKIESKLKKSKENEKSLLIEIQKYQQEINNLEKDLQLVDEQIEIMETKTKKREKKIQGVPVLIDDQLEEYQNLREESRKQTLKDKEQKKICEREKRIETEKLNNLKNQINKIESRKNQLKTAKEYLKQRKIKVKEFIEKSQIVLKEKNTQLKILQRQEIENENKKKSLLSTLSKIQSRLREAKVDEKEKNRDIKFRETIENLKRLFPGVHGTMLDLCKPIHRKYNVPVTVTMGSYMDAVVVDNDKTGLDCIRYLRDRRLGKARFLPLSSLRVSPINEKLREIGEAKLVIDLLQYSENYKKAVLFCCGNTLVCETLETARELAFKGNRNKVVTLDGTLIQRSGLISGGESGITMRAERWNSKAIDQLKIERKQILDQLEEIQSTRQIMSDQKEISSVIRNLENRLQFSKQDLKNTQEKFQKNKEEIEILNKQLESFQPKYKKMKGKIEKKEKQIDKIENTIEVTEDKIFRDFSSRVGIENIQQFLEKKVQEFNKLNKEKLELTKQRALLINRIEYEKSQNIEKPLERLKKQRQEDENKLTKLQIELNQIKELIEKKKLSIAKIQKKIETQEKKWKEKNLEIRAYLQQLNESNSLIDKKMQENTNLEAKLEELREQRHDLFQRAKIEQIQIPLKRGSIKPSLQLSQEEIQSLRGKQLSSMGMELEFSSESDLTQFNSQDRSDSTTTSTTTTNELSQKMKEIHQKEDQIRIDFSFLPQDLKKVETQEQYQDIERQFKDKLMMIRGQIEQLAPNMKAGNKLENVNEKLKRTLNEFDVSRKYANEIRIKFNKVKKKRIKLFMKAYQKISLNIDKIYKELTTSDGQFGGTAYLNLENTEEPYLMGVKYTAMPPLKRFREMEQLSGGEKTVAALALLFAIQNVHPSPFLVMDEIDAALDNINIGRVTSYLRKITRQNPLLITEKKKKDQIEDSDSDSDSDSDEDEDKDQDENEDEDENDNKKKREKDKKRRKGKGKEKEKEKEEDEEITHQTKHSTQMLVISLKDSFFHQADLLVGVFKSNSEKSSQTMTLGLTNYQF</sequence>
<evidence type="ECO:0000256" key="1">
    <source>
        <dbReference type="ARBA" id="ARBA00004123"/>
    </source>
</evidence>
<evidence type="ECO:0000313" key="12">
    <source>
        <dbReference type="Proteomes" id="UP001150062"/>
    </source>
</evidence>
<dbReference type="Gene3D" id="1.20.1060.20">
    <property type="match status" value="1"/>
</dbReference>
<keyword evidence="2" id="KW-0132">Cell division</keyword>
<evidence type="ECO:0000256" key="4">
    <source>
        <dbReference type="ARBA" id="ARBA00023054"/>
    </source>
</evidence>
<keyword evidence="4 8" id="KW-0175">Coiled coil</keyword>
<dbReference type="InterPro" id="IPR024704">
    <property type="entry name" value="SMC"/>
</dbReference>
<comment type="caution">
    <text evidence="11">The sequence shown here is derived from an EMBL/GenBank/DDBJ whole genome shotgun (WGS) entry which is preliminary data.</text>
</comment>
<feature type="coiled-coil region" evidence="8">
    <location>
        <begin position="171"/>
        <end position="479"/>
    </location>
</feature>
<gene>
    <name evidence="11" type="ORF">M0813_22653</name>
</gene>
<feature type="region of interest" description="Disordered" evidence="9">
    <location>
        <begin position="1232"/>
        <end position="1302"/>
    </location>
</feature>
<dbReference type="Gene3D" id="3.30.70.1620">
    <property type="match status" value="1"/>
</dbReference>
<feature type="domain" description="SMC hinge" evidence="10">
    <location>
        <begin position="522"/>
        <end position="637"/>
    </location>
</feature>
<keyword evidence="5 7" id="KW-0539">Nucleus</keyword>
<dbReference type="Proteomes" id="UP001150062">
    <property type="component" value="Unassembled WGS sequence"/>
</dbReference>
<accession>A0ABQ8YD32</accession>
<dbReference type="InterPro" id="IPR027417">
    <property type="entry name" value="P-loop_NTPase"/>
</dbReference>
<evidence type="ECO:0000259" key="10">
    <source>
        <dbReference type="SMART" id="SM00968"/>
    </source>
</evidence>
<dbReference type="PANTHER" id="PTHR18937:SF12">
    <property type="entry name" value="STRUCTURAL MAINTENANCE OF CHROMOSOMES PROTEIN"/>
    <property type="match status" value="1"/>
</dbReference>
<keyword evidence="12" id="KW-1185">Reference proteome</keyword>
<name>A0ABQ8YD32_9EUKA</name>
<dbReference type="SUPFAM" id="SSF75553">
    <property type="entry name" value="Smc hinge domain"/>
    <property type="match status" value="1"/>
</dbReference>
<keyword evidence="6" id="KW-0131">Cell cycle</keyword>
<dbReference type="Pfam" id="PF02463">
    <property type="entry name" value="SMC_N"/>
    <property type="match status" value="2"/>
</dbReference>
<feature type="region of interest" description="Disordered" evidence="9">
    <location>
        <begin position="981"/>
        <end position="1008"/>
    </location>
</feature>
<dbReference type="Pfam" id="PF06470">
    <property type="entry name" value="SMC_hinge"/>
    <property type="match status" value="1"/>
</dbReference>
<dbReference type="EMBL" id="JAOAOG010000175">
    <property type="protein sequence ID" value="KAJ6242509.1"/>
    <property type="molecule type" value="Genomic_DNA"/>
</dbReference>
<dbReference type="Gene3D" id="3.40.50.300">
    <property type="entry name" value="P-loop containing nucleotide triphosphate hydrolases"/>
    <property type="match status" value="2"/>
</dbReference>
<evidence type="ECO:0000313" key="11">
    <source>
        <dbReference type="EMBL" id="KAJ6242509.1"/>
    </source>
</evidence>
<keyword evidence="3" id="KW-0498">Mitosis</keyword>
<evidence type="ECO:0000256" key="8">
    <source>
        <dbReference type="SAM" id="Coils"/>
    </source>
</evidence>
<comment type="subcellular location">
    <subcellularLocation>
        <location evidence="1 7">Nucleus</location>
    </subcellularLocation>
</comment>
<feature type="compositionally biased region" description="Polar residues" evidence="9">
    <location>
        <begin position="981"/>
        <end position="991"/>
    </location>
</feature>
<protein>
    <recommendedName>
        <fullName evidence="7">Structural maintenance of chromosomes protein</fullName>
    </recommendedName>
</protein>
<evidence type="ECO:0000256" key="5">
    <source>
        <dbReference type="ARBA" id="ARBA00023242"/>
    </source>
</evidence>
<dbReference type="SMART" id="SM00968">
    <property type="entry name" value="SMC_hinge"/>
    <property type="match status" value="1"/>
</dbReference>
<evidence type="ECO:0000256" key="7">
    <source>
        <dbReference type="PIRNR" id="PIRNR005719"/>
    </source>
</evidence>
<dbReference type="InterPro" id="IPR003395">
    <property type="entry name" value="RecF/RecN/SMC_N"/>
</dbReference>
<feature type="compositionally biased region" description="Basic residues" evidence="9">
    <location>
        <begin position="1269"/>
        <end position="1283"/>
    </location>
</feature>
<proteinExistence type="inferred from homology"/>
<feature type="compositionally biased region" description="Acidic residues" evidence="9">
    <location>
        <begin position="1239"/>
        <end position="1266"/>
    </location>
</feature>
<comment type="similarity">
    <text evidence="7">Belongs to the SMC family.</text>
</comment>
<dbReference type="PIRSF" id="PIRSF005719">
    <property type="entry name" value="SMC"/>
    <property type="match status" value="1"/>
</dbReference>
<feature type="coiled-coil region" evidence="8">
    <location>
        <begin position="678"/>
        <end position="943"/>
    </location>
</feature>
<dbReference type="InterPro" id="IPR010935">
    <property type="entry name" value="SMC_hinge"/>
</dbReference>
<reference evidence="11" key="1">
    <citation type="submission" date="2022-08" db="EMBL/GenBank/DDBJ databases">
        <title>Novel sulfate-reducing endosymbionts in the free-living metamonad Anaeramoeba.</title>
        <authorList>
            <person name="Jerlstrom-Hultqvist J."/>
            <person name="Cepicka I."/>
            <person name="Gallot-Lavallee L."/>
            <person name="Salas-Leiva D."/>
            <person name="Curtis B.A."/>
            <person name="Zahonova K."/>
            <person name="Pipaliya S."/>
            <person name="Dacks J."/>
            <person name="Roger A.J."/>
        </authorList>
    </citation>
    <scope>NUCLEOTIDE SEQUENCE</scope>
    <source>
        <strain evidence="11">Schooner1</strain>
    </source>
</reference>
<evidence type="ECO:0000256" key="3">
    <source>
        <dbReference type="ARBA" id="ARBA00022776"/>
    </source>
</evidence>
<dbReference type="SUPFAM" id="SSF52540">
    <property type="entry name" value="P-loop containing nucleoside triphosphate hydrolases"/>
    <property type="match status" value="2"/>
</dbReference>
<dbReference type="InterPro" id="IPR036277">
    <property type="entry name" value="SMC_hinge_sf"/>
</dbReference>